<evidence type="ECO:0000256" key="1">
    <source>
        <dbReference type="SAM" id="MobiDB-lite"/>
    </source>
</evidence>
<proteinExistence type="predicted"/>
<reference evidence="2 3" key="1">
    <citation type="submission" date="2023-09" db="EMBL/GenBank/DDBJ databases">
        <title>The genome sequence of Streptomyces anthocyanicus.</title>
        <authorList>
            <person name="Mo P."/>
        </authorList>
    </citation>
    <scope>NUCLEOTIDE SEQUENCE [LARGE SCALE GENOMIC DNA]</scope>
    <source>
        <strain evidence="2 3">JCM 4387</strain>
    </source>
</reference>
<evidence type="ECO:0000313" key="2">
    <source>
        <dbReference type="EMBL" id="WND22700.1"/>
    </source>
</evidence>
<dbReference type="Proteomes" id="UP001249394">
    <property type="component" value="Chromosome"/>
</dbReference>
<feature type="region of interest" description="Disordered" evidence="1">
    <location>
        <begin position="1"/>
        <end position="46"/>
    </location>
</feature>
<protein>
    <submittedName>
        <fullName evidence="2">Uncharacterized protein</fullName>
    </submittedName>
</protein>
<evidence type="ECO:0000313" key="3">
    <source>
        <dbReference type="Proteomes" id="UP001249394"/>
    </source>
</evidence>
<dbReference type="EMBL" id="CP134213">
    <property type="protein sequence ID" value="WND22700.1"/>
    <property type="molecule type" value="Genomic_DNA"/>
</dbReference>
<gene>
    <name evidence="2" type="ORF">RI060_37475</name>
</gene>
<sequence>MRQPQDEDREQMAQSRSVDLEGQVSEGVELGGEMVGGQSQSRFVVG</sequence>
<organism evidence="2 3">
    <name type="scientific">Streptomyces violaceus</name>
    <name type="common">Streptomyces venezuelae</name>
    <dbReference type="NCBI Taxonomy" id="1936"/>
    <lineage>
        <taxon>Bacteria</taxon>
        <taxon>Bacillati</taxon>
        <taxon>Actinomycetota</taxon>
        <taxon>Actinomycetes</taxon>
        <taxon>Kitasatosporales</taxon>
        <taxon>Streptomycetaceae</taxon>
        <taxon>Streptomyces</taxon>
    </lineage>
</organism>
<name>A0ABY9UIK4_STRVL</name>
<accession>A0ABY9UIK4</accession>
<keyword evidence="3" id="KW-1185">Reference proteome</keyword>